<dbReference type="EnsemblMetazoa" id="CLYHEMT014918.1">
    <property type="protein sequence ID" value="CLYHEMP014918.1"/>
    <property type="gene ID" value="CLYHEMG014918"/>
</dbReference>
<keyword evidence="2 5" id="KW-0812">Transmembrane</keyword>
<feature type="transmembrane region" description="Helical" evidence="5">
    <location>
        <begin position="149"/>
        <end position="172"/>
    </location>
</feature>
<accession>A0A7M6DLF2</accession>
<evidence type="ECO:0000256" key="5">
    <source>
        <dbReference type="SAM" id="Phobius"/>
    </source>
</evidence>
<dbReference type="InterPro" id="IPR004031">
    <property type="entry name" value="PMP22/EMP/MP20/Claudin"/>
</dbReference>
<feature type="transmembrane region" description="Helical" evidence="5">
    <location>
        <begin position="106"/>
        <end position="129"/>
    </location>
</feature>
<keyword evidence="3 5" id="KW-1133">Transmembrane helix</keyword>
<dbReference type="PROSITE" id="PS51257">
    <property type="entry name" value="PROKAR_LIPOPROTEIN"/>
    <property type="match status" value="1"/>
</dbReference>
<organism evidence="6 7">
    <name type="scientific">Clytia hemisphaerica</name>
    <dbReference type="NCBI Taxonomy" id="252671"/>
    <lineage>
        <taxon>Eukaryota</taxon>
        <taxon>Metazoa</taxon>
        <taxon>Cnidaria</taxon>
        <taxon>Hydrozoa</taxon>
        <taxon>Hydroidolina</taxon>
        <taxon>Leptothecata</taxon>
        <taxon>Obeliida</taxon>
        <taxon>Clytiidae</taxon>
        <taxon>Clytia</taxon>
    </lineage>
</organism>
<dbReference type="GO" id="GO:0016020">
    <property type="term" value="C:membrane"/>
    <property type="evidence" value="ECO:0007669"/>
    <property type="project" value="UniProtKB-SubCell"/>
</dbReference>
<comment type="subcellular location">
    <subcellularLocation>
        <location evidence="1">Membrane</location>
        <topology evidence="1">Multi-pass membrane protein</topology>
    </subcellularLocation>
</comment>
<sequence length="184" mass="20435">MIQPKNIVFITLSCVVLGLFLASCWGVGWAHWKVINYEKTTNVSIGIWEECVWKTKVKECNGLPEELTNIKYTRGCAMLAVFTSFLTFVFSLAAASNGGSNVAWTYFCIGLIFAVTVCLGIISGATFTIDFEHFKNVKHISYVNYGWAYTLNWVGTIVAFLTTILSCSVTFAERNTVSYATITV</sequence>
<evidence type="ECO:0000256" key="4">
    <source>
        <dbReference type="ARBA" id="ARBA00023136"/>
    </source>
</evidence>
<protein>
    <submittedName>
        <fullName evidence="6">Uncharacterized protein</fullName>
    </submittedName>
</protein>
<evidence type="ECO:0000256" key="3">
    <source>
        <dbReference type="ARBA" id="ARBA00022989"/>
    </source>
</evidence>
<proteinExistence type="predicted"/>
<feature type="transmembrane region" description="Helical" evidence="5">
    <location>
        <begin position="72"/>
        <end position="94"/>
    </location>
</feature>
<evidence type="ECO:0000256" key="2">
    <source>
        <dbReference type="ARBA" id="ARBA00022692"/>
    </source>
</evidence>
<dbReference type="Proteomes" id="UP000594262">
    <property type="component" value="Unplaced"/>
</dbReference>
<name>A0A7M6DLF2_9CNID</name>
<dbReference type="AlphaFoldDB" id="A0A7M6DLF2"/>
<evidence type="ECO:0000256" key="1">
    <source>
        <dbReference type="ARBA" id="ARBA00004141"/>
    </source>
</evidence>
<keyword evidence="4 5" id="KW-0472">Membrane</keyword>
<dbReference type="Pfam" id="PF00822">
    <property type="entry name" value="PMP22_Claudin"/>
    <property type="match status" value="1"/>
</dbReference>
<feature type="transmembrane region" description="Helical" evidence="5">
    <location>
        <begin position="7"/>
        <end position="32"/>
    </location>
</feature>
<reference evidence="6" key="1">
    <citation type="submission" date="2021-01" db="UniProtKB">
        <authorList>
            <consortium name="EnsemblMetazoa"/>
        </authorList>
    </citation>
    <scope>IDENTIFICATION</scope>
</reference>
<evidence type="ECO:0000313" key="6">
    <source>
        <dbReference type="EnsemblMetazoa" id="CLYHEMP014918.1"/>
    </source>
</evidence>
<keyword evidence="7" id="KW-1185">Reference proteome</keyword>
<dbReference type="Gene3D" id="1.20.140.150">
    <property type="match status" value="1"/>
</dbReference>
<evidence type="ECO:0000313" key="7">
    <source>
        <dbReference type="Proteomes" id="UP000594262"/>
    </source>
</evidence>